<name>A0A016VBW2_9BILA</name>
<feature type="compositionally biased region" description="Polar residues" evidence="1">
    <location>
        <begin position="7"/>
        <end position="17"/>
    </location>
</feature>
<dbReference type="EMBL" id="JARK01001350">
    <property type="protein sequence ID" value="EYC24218.1"/>
    <property type="molecule type" value="Genomic_DNA"/>
</dbReference>
<evidence type="ECO:0000313" key="3">
    <source>
        <dbReference type="Proteomes" id="UP000024635"/>
    </source>
</evidence>
<reference evidence="3" key="1">
    <citation type="journal article" date="2015" name="Nat. Genet.">
        <title>The genome and transcriptome of the zoonotic hookworm Ancylostoma ceylanicum identify infection-specific gene families.</title>
        <authorList>
            <person name="Schwarz E.M."/>
            <person name="Hu Y."/>
            <person name="Antoshechkin I."/>
            <person name="Miller M.M."/>
            <person name="Sternberg P.W."/>
            <person name="Aroian R.V."/>
        </authorList>
    </citation>
    <scope>NUCLEOTIDE SEQUENCE</scope>
    <source>
        <strain evidence="3">HY135</strain>
    </source>
</reference>
<evidence type="ECO:0000256" key="1">
    <source>
        <dbReference type="SAM" id="MobiDB-lite"/>
    </source>
</evidence>
<accession>A0A016VBW2</accession>
<feature type="region of interest" description="Disordered" evidence="1">
    <location>
        <begin position="1"/>
        <end position="27"/>
    </location>
</feature>
<gene>
    <name evidence="2" type="primary">Acey_s0014.g2385</name>
    <name evidence="2" type="ORF">Y032_0014g2385</name>
</gene>
<comment type="caution">
    <text evidence="2">The sequence shown here is derived from an EMBL/GenBank/DDBJ whole genome shotgun (WGS) entry which is preliminary data.</text>
</comment>
<evidence type="ECO:0000313" key="2">
    <source>
        <dbReference type="EMBL" id="EYC24218.1"/>
    </source>
</evidence>
<keyword evidence="3" id="KW-1185">Reference proteome</keyword>
<dbReference type="AlphaFoldDB" id="A0A016VBW2"/>
<protein>
    <submittedName>
        <fullName evidence="2">Uncharacterized protein</fullName>
    </submittedName>
</protein>
<sequence length="72" mass="8329">MLLIKVKSSTRFSSHSPNPAKRRKSIKRRIEKTVKDESATWTSTPTRMLNFTINGSCPVGLWFQNYNRRADS</sequence>
<proteinExistence type="predicted"/>
<dbReference type="Proteomes" id="UP000024635">
    <property type="component" value="Unassembled WGS sequence"/>
</dbReference>
<organism evidence="2 3">
    <name type="scientific">Ancylostoma ceylanicum</name>
    <dbReference type="NCBI Taxonomy" id="53326"/>
    <lineage>
        <taxon>Eukaryota</taxon>
        <taxon>Metazoa</taxon>
        <taxon>Ecdysozoa</taxon>
        <taxon>Nematoda</taxon>
        <taxon>Chromadorea</taxon>
        <taxon>Rhabditida</taxon>
        <taxon>Rhabditina</taxon>
        <taxon>Rhabditomorpha</taxon>
        <taxon>Strongyloidea</taxon>
        <taxon>Ancylostomatidae</taxon>
        <taxon>Ancylostomatinae</taxon>
        <taxon>Ancylostoma</taxon>
    </lineage>
</organism>